<sequence>MAQAMAAANPALGRDVVADAVNPVEVGRAAWRAVAAEAGVALLEVEVVCSDPAEHRRRAESRQAEIPGLALPDWAAVVGRRYEPWTGPHLVLDTALLAPEAALARLEAELALRRA</sequence>
<gene>
    <name evidence="1" type="ORF">JYK14_07135</name>
</gene>
<dbReference type="EMBL" id="JAFIRR010000040">
    <property type="protein sequence ID" value="MCO6415951.1"/>
    <property type="molecule type" value="Genomic_DNA"/>
</dbReference>
<reference evidence="1 2" key="1">
    <citation type="submission" date="2021-12" db="EMBL/GenBank/DDBJ databases">
        <title>Siccirubricoccus leaddurans sp. nov., a high concentration Zn2+ tolerance bacterium.</title>
        <authorList>
            <person name="Cao Y."/>
        </authorList>
    </citation>
    <scope>NUCLEOTIDE SEQUENCE [LARGE SCALE GENOMIC DNA]</scope>
    <source>
        <strain evidence="1 2">KC 17139</strain>
    </source>
</reference>
<evidence type="ECO:0000313" key="1">
    <source>
        <dbReference type="EMBL" id="MCO6415951.1"/>
    </source>
</evidence>
<proteinExistence type="predicted"/>
<protein>
    <recommendedName>
        <fullName evidence="3">Kinase</fullName>
    </recommendedName>
</protein>
<evidence type="ECO:0000313" key="2">
    <source>
        <dbReference type="Proteomes" id="UP001523392"/>
    </source>
</evidence>
<comment type="caution">
    <text evidence="1">The sequence shown here is derived from an EMBL/GenBank/DDBJ whole genome shotgun (WGS) entry which is preliminary data.</text>
</comment>
<dbReference type="SUPFAM" id="SSF52540">
    <property type="entry name" value="P-loop containing nucleoside triphosphate hydrolases"/>
    <property type="match status" value="1"/>
</dbReference>
<dbReference type="RefSeq" id="WP_252952563.1">
    <property type="nucleotide sequence ID" value="NZ_JAFIRR010000040.1"/>
</dbReference>
<evidence type="ECO:0008006" key="3">
    <source>
        <dbReference type="Google" id="ProtNLM"/>
    </source>
</evidence>
<name>A0ABT1D223_9PROT</name>
<keyword evidence="2" id="KW-1185">Reference proteome</keyword>
<dbReference type="InterPro" id="IPR027417">
    <property type="entry name" value="P-loop_NTPase"/>
</dbReference>
<dbReference type="Gene3D" id="3.40.50.300">
    <property type="entry name" value="P-loop containing nucleotide triphosphate hydrolases"/>
    <property type="match status" value="1"/>
</dbReference>
<accession>A0ABT1D223</accession>
<organism evidence="1 2">
    <name type="scientific">Siccirubricoccus soli</name>
    <dbReference type="NCBI Taxonomy" id="2899147"/>
    <lineage>
        <taxon>Bacteria</taxon>
        <taxon>Pseudomonadati</taxon>
        <taxon>Pseudomonadota</taxon>
        <taxon>Alphaproteobacteria</taxon>
        <taxon>Acetobacterales</taxon>
        <taxon>Roseomonadaceae</taxon>
        <taxon>Siccirubricoccus</taxon>
    </lineage>
</organism>
<dbReference type="Proteomes" id="UP001523392">
    <property type="component" value="Unassembled WGS sequence"/>
</dbReference>